<name>A0A8H7PAS2_9APHY</name>
<sequence>MYALALSLAAAALLPVVLADPNAAVDPPRLYHRLFDPAASGAPWAERGTLALPGPGSAPSASAHLVPADTLEADLAHFAQTLRSPDAAGALYQLALARPGAADPAHWHVSAVKASTSEDIRVHLAADGTPYALDYFVAPVPRDGACPKRRRKDSKGETAPPLRHVSNTTVSLVHPRHPPLPQLRVPPPLALDGKPVEPVPEKTFLQKYWIYMAVALFALRYVRVSFCVPLGFWARDVWLCGYVPRFLPRWESTDR</sequence>
<evidence type="ECO:0000313" key="3">
    <source>
        <dbReference type="Proteomes" id="UP000639403"/>
    </source>
</evidence>
<dbReference type="EMBL" id="JADOXO010000006">
    <property type="protein sequence ID" value="KAF9820947.1"/>
    <property type="molecule type" value="Genomic_DNA"/>
</dbReference>
<gene>
    <name evidence="2" type="ORF">IEO21_00924</name>
</gene>
<dbReference type="Proteomes" id="UP000639403">
    <property type="component" value="Unassembled WGS sequence"/>
</dbReference>
<evidence type="ECO:0008006" key="4">
    <source>
        <dbReference type="Google" id="ProtNLM"/>
    </source>
</evidence>
<comment type="caution">
    <text evidence="2">The sequence shown here is derived from an EMBL/GenBank/DDBJ whole genome shotgun (WGS) entry which is preliminary data.</text>
</comment>
<protein>
    <recommendedName>
        <fullName evidence="4">ER membrane protein complex subunit 10</fullName>
    </recommendedName>
</protein>
<feature type="chain" id="PRO_5034334698" description="ER membrane protein complex subunit 10" evidence="1">
    <location>
        <begin position="20"/>
        <end position="255"/>
    </location>
</feature>
<evidence type="ECO:0000256" key="1">
    <source>
        <dbReference type="SAM" id="SignalP"/>
    </source>
</evidence>
<organism evidence="2 3">
    <name type="scientific">Rhodonia placenta</name>
    <dbReference type="NCBI Taxonomy" id="104341"/>
    <lineage>
        <taxon>Eukaryota</taxon>
        <taxon>Fungi</taxon>
        <taxon>Dikarya</taxon>
        <taxon>Basidiomycota</taxon>
        <taxon>Agaricomycotina</taxon>
        <taxon>Agaricomycetes</taxon>
        <taxon>Polyporales</taxon>
        <taxon>Adustoporiaceae</taxon>
        <taxon>Rhodonia</taxon>
    </lineage>
</organism>
<reference evidence="2" key="2">
    <citation type="journal article" name="Front. Microbiol.">
        <title>Degradative Capacity of Two Strains of Rhodonia placenta: From Phenotype to Genotype.</title>
        <authorList>
            <person name="Kolle M."/>
            <person name="Horta M.A.C."/>
            <person name="Nowrousian M."/>
            <person name="Ohm R.A."/>
            <person name="Benz J.P."/>
            <person name="Pilgard A."/>
        </authorList>
    </citation>
    <scope>NUCLEOTIDE SEQUENCE</scope>
    <source>
        <strain evidence="2">FPRL280</strain>
    </source>
</reference>
<keyword evidence="1" id="KW-0732">Signal</keyword>
<reference evidence="2" key="1">
    <citation type="submission" date="2020-11" db="EMBL/GenBank/DDBJ databases">
        <authorList>
            <person name="Koelle M."/>
            <person name="Horta M.A.C."/>
            <person name="Nowrousian M."/>
            <person name="Ohm R.A."/>
            <person name="Benz P."/>
            <person name="Pilgard A."/>
        </authorList>
    </citation>
    <scope>NUCLEOTIDE SEQUENCE</scope>
    <source>
        <strain evidence="2">FPRL280</strain>
    </source>
</reference>
<proteinExistence type="predicted"/>
<feature type="signal peptide" evidence="1">
    <location>
        <begin position="1"/>
        <end position="19"/>
    </location>
</feature>
<accession>A0A8H7PAS2</accession>
<dbReference type="CDD" id="cd22209">
    <property type="entry name" value="EMC10"/>
    <property type="match status" value="1"/>
</dbReference>
<dbReference type="AlphaFoldDB" id="A0A8H7PAS2"/>
<evidence type="ECO:0000313" key="2">
    <source>
        <dbReference type="EMBL" id="KAF9820947.1"/>
    </source>
</evidence>